<feature type="compositionally biased region" description="Basic and acidic residues" evidence="1">
    <location>
        <begin position="236"/>
        <end position="245"/>
    </location>
</feature>
<dbReference type="SMART" id="SM00513">
    <property type="entry name" value="SAP"/>
    <property type="match status" value="1"/>
</dbReference>
<feature type="compositionally biased region" description="Basic and acidic residues" evidence="1">
    <location>
        <begin position="96"/>
        <end position="129"/>
    </location>
</feature>
<dbReference type="SUPFAM" id="SSF68906">
    <property type="entry name" value="SAP domain"/>
    <property type="match status" value="1"/>
</dbReference>
<protein>
    <recommendedName>
        <fullName evidence="2">SAP domain-containing protein</fullName>
    </recommendedName>
</protein>
<organism evidence="3 4">
    <name type="scientific">Paralvinella palmiformis</name>
    <dbReference type="NCBI Taxonomy" id="53620"/>
    <lineage>
        <taxon>Eukaryota</taxon>
        <taxon>Metazoa</taxon>
        <taxon>Spiralia</taxon>
        <taxon>Lophotrochozoa</taxon>
        <taxon>Annelida</taxon>
        <taxon>Polychaeta</taxon>
        <taxon>Sedentaria</taxon>
        <taxon>Canalipalpata</taxon>
        <taxon>Terebellida</taxon>
        <taxon>Terebelliformia</taxon>
        <taxon>Alvinellidae</taxon>
        <taxon>Paralvinella</taxon>
    </lineage>
</organism>
<feature type="compositionally biased region" description="Basic and acidic residues" evidence="1">
    <location>
        <begin position="153"/>
        <end position="163"/>
    </location>
</feature>
<name>A0AAD9JAG1_9ANNE</name>
<dbReference type="Pfam" id="PF02037">
    <property type="entry name" value="SAP"/>
    <property type="match status" value="1"/>
</dbReference>
<gene>
    <name evidence="3" type="ORF">LSH36_466g02050</name>
</gene>
<proteinExistence type="predicted"/>
<feature type="region of interest" description="Disordered" evidence="1">
    <location>
        <begin position="60"/>
        <end position="245"/>
    </location>
</feature>
<dbReference type="PROSITE" id="PS50800">
    <property type="entry name" value="SAP"/>
    <property type="match status" value="1"/>
</dbReference>
<evidence type="ECO:0000256" key="1">
    <source>
        <dbReference type="SAM" id="MobiDB-lite"/>
    </source>
</evidence>
<sequence>MRVNEEEGTGRVFTMAVNYNKMTMAQLKAELSKRNLQISGKKSELVARLDENDKLVKAATKLTDDEEKQDTTTEKEASEEKMEMGDIKESNVITGDKPENDESEMKADVEDNKAVDESVELKQEVKRDTVEEELADEKKLNQTEEATMETEPTDVKSDPKISEADAADIINQIDDLMSEETENNTEEVKLEELKTDEDKETTETSEEKVEEKDEIKPEGDKENPEASEEKLEDDEESKKEKEKPGKCIEQFNDSSFYLADEPKVVLKTDDYDFTKCATGFVIALDNGRDVVIPVKDMLKIDMKSRRRSKTVLIYPLSINDLSAGKLNPFIEKCCHFNISFHEHSHEKQKSTQGYAEFIFATDEEAHEQADLMAEMNDDLVVRQLSHKDKPNNTYNDIPQELITVSEYKTNYITISNGFLDYP</sequence>
<evidence type="ECO:0000313" key="4">
    <source>
        <dbReference type="Proteomes" id="UP001208570"/>
    </source>
</evidence>
<dbReference type="Proteomes" id="UP001208570">
    <property type="component" value="Unassembled WGS sequence"/>
</dbReference>
<dbReference type="InterPro" id="IPR003034">
    <property type="entry name" value="SAP_dom"/>
</dbReference>
<keyword evidence="4" id="KW-1185">Reference proteome</keyword>
<feature type="compositionally biased region" description="Basic and acidic residues" evidence="1">
    <location>
        <begin position="69"/>
        <end position="89"/>
    </location>
</feature>
<accession>A0AAD9JAG1</accession>
<dbReference type="InterPro" id="IPR036361">
    <property type="entry name" value="SAP_dom_sf"/>
</dbReference>
<comment type="caution">
    <text evidence="3">The sequence shown here is derived from an EMBL/GenBank/DDBJ whole genome shotgun (WGS) entry which is preliminary data.</text>
</comment>
<evidence type="ECO:0000259" key="2">
    <source>
        <dbReference type="PROSITE" id="PS50800"/>
    </source>
</evidence>
<feature type="compositionally biased region" description="Basic and acidic residues" evidence="1">
    <location>
        <begin position="186"/>
        <end position="229"/>
    </location>
</feature>
<feature type="domain" description="SAP" evidence="2">
    <location>
        <begin position="19"/>
        <end position="53"/>
    </location>
</feature>
<reference evidence="3" key="1">
    <citation type="journal article" date="2023" name="Mol. Biol. Evol.">
        <title>Third-Generation Sequencing Reveals the Adaptive Role of the Epigenome in Three Deep-Sea Polychaetes.</title>
        <authorList>
            <person name="Perez M."/>
            <person name="Aroh O."/>
            <person name="Sun Y."/>
            <person name="Lan Y."/>
            <person name="Juniper S.K."/>
            <person name="Young C.R."/>
            <person name="Angers B."/>
            <person name="Qian P.Y."/>
        </authorList>
    </citation>
    <scope>NUCLEOTIDE SEQUENCE</scope>
    <source>
        <strain evidence="3">P08H-3</strain>
    </source>
</reference>
<dbReference type="Gene3D" id="1.10.720.30">
    <property type="entry name" value="SAP domain"/>
    <property type="match status" value="1"/>
</dbReference>
<dbReference type="EMBL" id="JAODUP010000466">
    <property type="protein sequence ID" value="KAK2149128.1"/>
    <property type="molecule type" value="Genomic_DNA"/>
</dbReference>
<feature type="compositionally biased region" description="Acidic residues" evidence="1">
    <location>
        <begin position="176"/>
        <end position="185"/>
    </location>
</feature>
<evidence type="ECO:0000313" key="3">
    <source>
        <dbReference type="EMBL" id="KAK2149128.1"/>
    </source>
</evidence>
<dbReference type="AlphaFoldDB" id="A0AAD9JAG1"/>